<feature type="region of interest" description="Disordered" evidence="1">
    <location>
        <begin position="537"/>
        <end position="582"/>
    </location>
</feature>
<name>A0A3F3IKI1_SALER</name>
<dbReference type="EMBL" id="MJEL01000061">
    <property type="protein sequence ID" value="OEH95287.1"/>
    <property type="molecule type" value="Genomic_DNA"/>
</dbReference>
<dbReference type="GO" id="GO:0051908">
    <property type="term" value="F:double-stranded DNA 5'-3' DNA exonuclease activity"/>
    <property type="evidence" value="ECO:0007669"/>
    <property type="project" value="InterPro"/>
</dbReference>
<dbReference type="Proteomes" id="UP000852880">
    <property type="component" value="Unassembled WGS sequence"/>
</dbReference>
<feature type="compositionally biased region" description="Basic and acidic residues" evidence="1">
    <location>
        <begin position="556"/>
        <end position="582"/>
    </location>
</feature>
<evidence type="ECO:0000256" key="1">
    <source>
        <dbReference type="SAM" id="MobiDB-lite"/>
    </source>
</evidence>
<evidence type="ECO:0000313" key="2">
    <source>
        <dbReference type="EMBL" id="OEH95287.1"/>
    </source>
</evidence>
<accession>A0A3F3IKI1</accession>
<protein>
    <submittedName>
        <fullName evidence="2">Uncharacterized protein</fullName>
    </submittedName>
</protein>
<comment type="caution">
    <text evidence="2">The sequence shown here is derived from an EMBL/GenBank/DDBJ whole genome shotgun (WGS) entry which is preliminary data.</text>
</comment>
<organism evidence="2">
    <name type="scientific">Salmonella enterica</name>
    <name type="common">Salmonella choleraesuis</name>
    <dbReference type="NCBI Taxonomy" id="28901"/>
    <lineage>
        <taxon>Bacteria</taxon>
        <taxon>Pseudomonadati</taxon>
        <taxon>Pseudomonadota</taxon>
        <taxon>Gammaproteobacteria</taxon>
        <taxon>Enterobacterales</taxon>
        <taxon>Enterobacteriaceae</taxon>
        <taxon>Salmonella</taxon>
    </lineage>
</organism>
<reference evidence="2" key="1">
    <citation type="submission" date="2016-09" db="EMBL/GenBank/DDBJ databases">
        <title>Whole Genome Sequencing of Salmonella enterica subsp. enterica serovar Nottingham.</title>
        <authorList>
            <person name="Zheng J."/>
            <person name="Wang H."/>
        </authorList>
    </citation>
    <scope>NUCLEOTIDE SEQUENCE [LARGE SCALE GENOMIC DNA]</scope>
    <source>
        <strain evidence="2">CFSAN055411</strain>
    </source>
</reference>
<proteinExistence type="predicted"/>
<dbReference type="AlphaFoldDB" id="A0A3F3IKI1"/>
<feature type="region of interest" description="Disordered" evidence="1">
    <location>
        <begin position="93"/>
        <end position="112"/>
    </location>
</feature>
<dbReference type="Pfam" id="PF06630">
    <property type="entry name" value="Exonuc_VIII"/>
    <property type="match status" value="1"/>
</dbReference>
<sequence>MKDITQLVFHAKKGAVAKGAAQDGTIWFDNDDADEIDALSTLAIKKAGFKRSDFFKPVRVNHLVVDDMPAEGFFDTAFCERYKLAEDGKNWLLPASPEATDSGDTSTAADASTETTADAATCGSADTVTGTVSVDSGENLPVHTCNVNDEPMEEVLKGADVSIATLPLAQRFLHLFFFGEEGNGKYRHHATPAQRNDIIRMEMDTDNRYAQNLLTGVRAHPELDKLDNHRLFGVADAIGKIFHYPTDGQFSPALANNFISAWLNTEHIDRSLLVKEWQKGNRVSRIEKPAATGGSDTPETPEATVTESTGSDRPRRSEKPTYRTINYELACGFYEDLDLNNLRPAMDFAKRIIAEDREDWKRMSAAAGVIPDIKDFDRQTIIDLVRKAPKAVHTGSPELRRTWCESFLAVHGVRDPDWYEYTPGKASTTHEENVARIRQAGKCLRDIAAGRFQCDEKELLPADTLADEPVVPETAEPDTAEHNQDAQSVDAQPQVNPVEVAYQKKQAELHEARKNIPPKTPVDAGKQLAAARGEYVEGISDPNDPKWVPGIQTRDTSSEGEKTENLPSDNDIHSTEPPEEKNTAVFDQNAPDLEKIAHLLEVNNHLLEMSISHQFAAFRRREKFLTSLVLALTTCCENHCMEDKTNE</sequence>
<feature type="compositionally biased region" description="Basic and acidic residues" evidence="1">
    <location>
        <begin position="310"/>
        <end position="319"/>
    </location>
</feature>
<feature type="region of interest" description="Disordered" evidence="1">
    <location>
        <begin position="284"/>
        <end position="319"/>
    </location>
</feature>
<feature type="region of interest" description="Disordered" evidence="1">
    <location>
        <begin position="463"/>
        <end position="493"/>
    </location>
</feature>
<dbReference type="InterPro" id="IPR010584">
    <property type="entry name" value="ExoDNase_VIII"/>
</dbReference>
<gene>
    <name evidence="2" type="ORF">BH006_07645</name>
</gene>
<feature type="compositionally biased region" description="Low complexity" evidence="1">
    <location>
        <begin position="99"/>
        <end position="112"/>
    </location>
</feature>
<feature type="compositionally biased region" description="Polar residues" evidence="1">
    <location>
        <begin position="294"/>
        <end position="309"/>
    </location>
</feature>